<keyword evidence="4" id="KW-1003">Cell membrane</keyword>
<evidence type="ECO:0000256" key="2">
    <source>
        <dbReference type="ARBA" id="ARBA00004651"/>
    </source>
</evidence>
<evidence type="ECO:0000256" key="8">
    <source>
        <dbReference type="ARBA" id="ARBA00022741"/>
    </source>
</evidence>
<evidence type="ECO:0000259" key="17">
    <source>
        <dbReference type="PROSITE" id="PS50110"/>
    </source>
</evidence>
<organism evidence="21 22">
    <name type="scientific">Inhella proteolytica</name>
    <dbReference type="NCBI Taxonomy" id="2795029"/>
    <lineage>
        <taxon>Bacteria</taxon>
        <taxon>Pseudomonadati</taxon>
        <taxon>Pseudomonadota</taxon>
        <taxon>Betaproteobacteria</taxon>
        <taxon>Burkholderiales</taxon>
        <taxon>Sphaerotilaceae</taxon>
        <taxon>Inhella</taxon>
    </lineage>
</organism>
<dbReference type="Pfam" id="PF00512">
    <property type="entry name" value="HisKA"/>
    <property type="match status" value="1"/>
</dbReference>
<evidence type="ECO:0000256" key="5">
    <source>
        <dbReference type="ARBA" id="ARBA00022553"/>
    </source>
</evidence>
<accession>A0A931NIP3</accession>
<dbReference type="InterPro" id="IPR003594">
    <property type="entry name" value="HATPase_dom"/>
</dbReference>
<dbReference type="FunFam" id="1.10.287.130:FF:000002">
    <property type="entry name" value="Two-component osmosensing histidine kinase"/>
    <property type="match status" value="1"/>
</dbReference>
<dbReference type="SUPFAM" id="SSF55785">
    <property type="entry name" value="PYP-like sensor domain (PAS domain)"/>
    <property type="match status" value="1"/>
</dbReference>
<dbReference type="PROSITE" id="PS50109">
    <property type="entry name" value="HIS_KIN"/>
    <property type="match status" value="1"/>
</dbReference>
<dbReference type="NCBIfam" id="TIGR00229">
    <property type="entry name" value="sensory_box"/>
    <property type="match status" value="1"/>
</dbReference>
<keyword evidence="9" id="KW-0418">Kinase</keyword>
<keyword evidence="10" id="KW-0067">ATP-binding</keyword>
<evidence type="ECO:0000256" key="15">
    <source>
        <dbReference type="PROSITE-ProRule" id="PRU00169"/>
    </source>
</evidence>
<evidence type="ECO:0000259" key="16">
    <source>
        <dbReference type="PROSITE" id="PS50109"/>
    </source>
</evidence>
<keyword evidence="5 15" id="KW-0597">Phosphoprotein</keyword>
<dbReference type="SMART" id="SM00086">
    <property type="entry name" value="PAC"/>
    <property type="match status" value="1"/>
</dbReference>
<dbReference type="GO" id="GO:0005886">
    <property type="term" value="C:plasma membrane"/>
    <property type="evidence" value="ECO:0007669"/>
    <property type="project" value="UniProtKB-SubCell"/>
</dbReference>
<dbReference type="SUPFAM" id="SSF47226">
    <property type="entry name" value="Histidine-containing phosphotransfer domain, HPT domain"/>
    <property type="match status" value="1"/>
</dbReference>
<evidence type="ECO:0000256" key="13">
    <source>
        <dbReference type="ARBA" id="ARBA00023136"/>
    </source>
</evidence>
<dbReference type="SMART" id="SM00387">
    <property type="entry name" value="HATPase_c"/>
    <property type="match status" value="1"/>
</dbReference>
<dbReference type="Gene3D" id="3.30.565.10">
    <property type="entry name" value="Histidine kinase-like ATPase, C-terminal domain"/>
    <property type="match status" value="1"/>
</dbReference>
<dbReference type="InterPro" id="IPR004358">
    <property type="entry name" value="Sig_transdc_His_kin-like_C"/>
</dbReference>
<keyword evidence="6" id="KW-0808">Transferase</keyword>
<dbReference type="InterPro" id="IPR000700">
    <property type="entry name" value="PAS-assoc_C"/>
</dbReference>
<name>A0A931NIP3_9BURK</name>
<dbReference type="Gene3D" id="1.10.287.130">
    <property type="match status" value="1"/>
</dbReference>
<dbReference type="Pfam" id="PF12860">
    <property type="entry name" value="PAS_7"/>
    <property type="match status" value="1"/>
</dbReference>
<evidence type="ECO:0000256" key="11">
    <source>
        <dbReference type="ARBA" id="ARBA00022989"/>
    </source>
</evidence>
<keyword evidence="11" id="KW-1133">Transmembrane helix</keyword>
<dbReference type="PROSITE" id="PS50110">
    <property type="entry name" value="RESPONSE_REGULATORY"/>
    <property type="match status" value="2"/>
</dbReference>
<gene>
    <name evidence="21" type="ORF">I7X39_19475</name>
</gene>
<proteinExistence type="predicted"/>
<evidence type="ECO:0000259" key="20">
    <source>
        <dbReference type="PROSITE" id="PS50894"/>
    </source>
</evidence>
<feature type="domain" description="PAS" evidence="18">
    <location>
        <begin position="150"/>
        <end position="224"/>
    </location>
</feature>
<keyword evidence="22" id="KW-1185">Reference proteome</keyword>
<dbReference type="FunFam" id="3.30.565.10:FF:000078">
    <property type="entry name" value="Two-component sensor histidine kinase"/>
    <property type="match status" value="1"/>
</dbReference>
<evidence type="ECO:0000256" key="7">
    <source>
        <dbReference type="ARBA" id="ARBA00022692"/>
    </source>
</evidence>
<dbReference type="PROSITE" id="PS50894">
    <property type="entry name" value="HPT"/>
    <property type="match status" value="1"/>
</dbReference>
<dbReference type="RefSeq" id="WP_198112845.1">
    <property type="nucleotide sequence ID" value="NZ_JAEDAK010000017.1"/>
</dbReference>
<protein>
    <recommendedName>
        <fullName evidence="3">histidine kinase</fullName>
        <ecNumber evidence="3">2.7.13.3</ecNumber>
    </recommendedName>
</protein>
<dbReference type="InterPro" id="IPR011006">
    <property type="entry name" value="CheY-like_superfamily"/>
</dbReference>
<dbReference type="GO" id="GO:0000155">
    <property type="term" value="F:phosphorelay sensor kinase activity"/>
    <property type="evidence" value="ECO:0007669"/>
    <property type="project" value="InterPro"/>
</dbReference>
<evidence type="ECO:0000256" key="10">
    <source>
        <dbReference type="ARBA" id="ARBA00022840"/>
    </source>
</evidence>
<dbReference type="Pfam" id="PF08447">
    <property type="entry name" value="PAS_3"/>
    <property type="match status" value="1"/>
</dbReference>
<sequence>MDLAALFGQKLLARQLRRILRLEGPQDLVRLQAELAASASPQLQALAEGLPKFFERVGDAYEQAERDLVLRTRSLELSSAELGAVNERLRQEADAQRAVLEALRGTSNDLLARFGRPLLAPKDTDLQAISALLGELVDERERAQYQLAANEERFRSLLANLPGCVYRATATEPPRLVLLSEGIATLTGYPAADFLEGRRDLLSLIHPEDLPAATAELKRSLVERRPYAQEYRIVRADGSLRWVQGRGQAVRSATGKPQFLDGFILDDHAAQLAQQEALRTRQQLVDAIEALDVGFAMYDEQERLVICNSRFKQFYPAIADLLQPGAAYATLTRELGRRSGLAPEALDAFVNERVQRLRHGRGVSEAWEGEVWLRLDDSHTPQGMTVSLRTDVTAMKRLMLELTEAKEAAEAALRVKSDFLANMSHEIRTPMNGILGMTDLALQTELSEEQREYLQLVKSSADALLVIVNDILDYSKLEAGKLQVEAVDFELSRLLADVVRPLALQAQDKGVELLLHIDPQLPEQCVGDPIRLRQVLTNLVGNAVKFTAQGEVQVEVLPVPDDPQLVQFWVRDTGIGIAADKLAQVFEAFSQADSSTTRRYGGTGLGLAISQRLVGLMGGRIAVTSVPGGGSTFSFQLPLRNALAPLAVPEPVLQDARVLLAAPAGPANDWTAELLSAWGARLQRVPDGVQLEIALATEGAFDLILADADLPQMAFHELVTALQSRPSLLRRTVAIVPLRVQRQVAADGAAWGVGGVISRPLDPGPWRDTLVRVLQGRPAASPRPNPAHGPDPRSLHILLAEDNLVNQTLALRLLAKLGHRVELATDGLEVVALHRRTDYDLILMDLQMPHLGGLEAAAQIRAQEQEFGRPRTPILALTANVLPGFRERCQAVGMDGFVGKPIEVAMLRIEMQRVLGERMAPPSQAIPDTPPADVGAMVWQRQQLLERVGGDEVLLAELMHMFLSDAPARLRALVAAVQAQDGSLAARELHSLAGSAGNLAAPELLQGARAAEVLAHQGDWAALAEQLPLLDAALKRLQEQVQGG</sequence>
<evidence type="ECO:0000256" key="4">
    <source>
        <dbReference type="ARBA" id="ARBA00022475"/>
    </source>
</evidence>
<dbReference type="CDD" id="cd00082">
    <property type="entry name" value="HisKA"/>
    <property type="match status" value="1"/>
</dbReference>
<keyword evidence="13" id="KW-0472">Membrane</keyword>
<feature type="modified residue" description="4-aspartylphosphate" evidence="15">
    <location>
        <position position="845"/>
    </location>
</feature>
<keyword evidence="12" id="KW-0902">Two-component regulatory system</keyword>
<dbReference type="Pfam" id="PF02518">
    <property type="entry name" value="HATPase_c"/>
    <property type="match status" value="1"/>
</dbReference>
<evidence type="ECO:0000256" key="1">
    <source>
        <dbReference type="ARBA" id="ARBA00000085"/>
    </source>
</evidence>
<evidence type="ECO:0000313" key="21">
    <source>
        <dbReference type="EMBL" id="MBH9579078.1"/>
    </source>
</evidence>
<dbReference type="InterPro" id="IPR005467">
    <property type="entry name" value="His_kinase_dom"/>
</dbReference>
<keyword evidence="8" id="KW-0547">Nucleotide-binding</keyword>
<evidence type="ECO:0000256" key="14">
    <source>
        <dbReference type="PROSITE-ProRule" id="PRU00110"/>
    </source>
</evidence>
<dbReference type="InterPro" id="IPR000014">
    <property type="entry name" value="PAS"/>
</dbReference>
<dbReference type="InterPro" id="IPR008207">
    <property type="entry name" value="Sig_transdc_His_kin_Hpt_dom"/>
</dbReference>
<dbReference type="PROSITE" id="PS50113">
    <property type="entry name" value="PAC"/>
    <property type="match status" value="1"/>
</dbReference>
<dbReference type="Gene3D" id="3.40.50.2300">
    <property type="match status" value="1"/>
</dbReference>
<dbReference type="SMART" id="SM00091">
    <property type="entry name" value="PAS"/>
    <property type="match status" value="2"/>
</dbReference>
<keyword evidence="7" id="KW-0812">Transmembrane</keyword>
<evidence type="ECO:0000256" key="3">
    <source>
        <dbReference type="ARBA" id="ARBA00012438"/>
    </source>
</evidence>
<evidence type="ECO:0000256" key="9">
    <source>
        <dbReference type="ARBA" id="ARBA00022777"/>
    </source>
</evidence>
<dbReference type="Gene3D" id="3.30.450.20">
    <property type="entry name" value="PAS domain"/>
    <property type="match status" value="1"/>
</dbReference>
<dbReference type="PRINTS" id="PR00344">
    <property type="entry name" value="BCTRLSENSOR"/>
</dbReference>
<dbReference type="CDD" id="cd17546">
    <property type="entry name" value="REC_hyHK_CKI1_RcsC-like"/>
    <property type="match status" value="1"/>
</dbReference>
<dbReference type="InterPro" id="IPR001610">
    <property type="entry name" value="PAC"/>
</dbReference>
<dbReference type="InterPro" id="IPR036890">
    <property type="entry name" value="HATPase_C_sf"/>
</dbReference>
<dbReference type="SMART" id="SM00448">
    <property type="entry name" value="REC"/>
    <property type="match status" value="1"/>
</dbReference>
<dbReference type="Gene3D" id="1.20.120.160">
    <property type="entry name" value="HPT domain"/>
    <property type="match status" value="1"/>
</dbReference>
<dbReference type="PROSITE" id="PS50112">
    <property type="entry name" value="PAS"/>
    <property type="match status" value="1"/>
</dbReference>
<dbReference type="EC" id="2.7.13.3" evidence="3"/>
<dbReference type="PANTHER" id="PTHR45339">
    <property type="entry name" value="HYBRID SIGNAL TRANSDUCTION HISTIDINE KINASE J"/>
    <property type="match status" value="1"/>
</dbReference>
<evidence type="ECO:0000313" key="22">
    <source>
        <dbReference type="Proteomes" id="UP000613266"/>
    </source>
</evidence>
<dbReference type="CDD" id="cd00130">
    <property type="entry name" value="PAS"/>
    <property type="match status" value="1"/>
</dbReference>
<evidence type="ECO:0000259" key="19">
    <source>
        <dbReference type="PROSITE" id="PS50113"/>
    </source>
</evidence>
<dbReference type="CDD" id="cd16922">
    <property type="entry name" value="HATPase_EvgS-ArcB-TorS-like"/>
    <property type="match status" value="1"/>
</dbReference>
<feature type="domain" description="Response regulatory" evidence="17">
    <location>
        <begin position="796"/>
        <end position="915"/>
    </location>
</feature>
<comment type="subcellular location">
    <subcellularLocation>
        <location evidence="2">Cell membrane</location>
        <topology evidence="2">Multi-pass membrane protein</topology>
    </subcellularLocation>
</comment>
<dbReference type="CDD" id="cd00088">
    <property type="entry name" value="HPT"/>
    <property type="match status" value="1"/>
</dbReference>
<dbReference type="InterPro" id="IPR013655">
    <property type="entry name" value="PAS_fold_3"/>
</dbReference>
<reference evidence="21" key="1">
    <citation type="submission" date="2020-12" db="EMBL/GenBank/DDBJ databases">
        <title>The genome sequence of Inhella sp. 1Y17.</title>
        <authorList>
            <person name="Liu Y."/>
        </authorList>
    </citation>
    <scope>NUCLEOTIDE SEQUENCE</scope>
    <source>
        <strain evidence="21">1Y17</strain>
    </source>
</reference>
<dbReference type="Pfam" id="PF01627">
    <property type="entry name" value="Hpt"/>
    <property type="match status" value="1"/>
</dbReference>
<comment type="caution">
    <text evidence="21">The sequence shown here is derived from an EMBL/GenBank/DDBJ whole genome shotgun (WGS) entry which is preliminary data.</text>
</comment>
<feature type="modified residue" description="Phosphohistidine" evidence="14">
    <location>
        <position position="990"/>
    </location>
</feature>
<evidence type="ECO:0000256" key="12">
    <source>
        <dbReference type="ARBA" id="ARBA00023012"/>
    </source>
</evidence>
<dbReference type="InterPro" id="IPR036641">
    <property type="entry name" value="HPT_dom_sf"/>
</dbReference>
<dbReference type="InterPro" id="IPR001789">
    <property type="entry name" value="Sig_transdc_resp-reg_receiver"/>
</dbReference>
<dbReference type="GO" id="GO:0005524">
    <property type="term" value="F:ATP binding"/>
    <property type="evidence" value="ECO:0007669"/>
    <property type="project" value="UniProtKB-KW"/>
</dbReference>
<dbReference type="Pfam" id="PF00072">
    <property type="entry name" value="Response_reg"/>
    <property type="match status" value="1"/>
</dbReference>
<comment type="catalytic activity">
    <reaction evidence="1">
        <text>ATP + protein L-histidine = ADP + protein N-phospho-L-histidine.</text>
        <dbReference type="EC" id="2.7.13.3"/>
    </reaction>
</comment>
<feature type="modified residue" description="4-aspartylphosphate" evidence="15">
    <location>
        <position position="707"/>
    </location>
</feature>
<evidence type="ECO:0000256" key="6">
    <source>
        <dbReference type="ARBA" id="ARBA00022679"/>
    </source>
</evidence>
<dbReference type="SUPFAM" id="SSF47384">
    <property type="entry name" value="Homodimeric domain of signal transducing histidine kinase"/>
    <property type="match status" value="1"/>
</dbReference>
<dbReference type="EMBL" id="JAEDAK010000017">
    <property type="protein sequence ID" value="MBH9579078.1"/>
    <property type="molecule type" value="Genomic_DNA"/>
</dbReference>
<dbReference type="InterPro" id="IPR036097">
    <property type="entry name" value="HisK_dim/P_sf"/>
</dbReference>
<feature type="domain" description="Response regulatory" evidence="17">
    <location>
        <begin position="657"/>
        <end position="774"/>
    </location>
</feature>
<dbReference type="SMART" id="SM00388">
    <property type="entry name" value="HisKA"/>
    <property type="match status" value="1"/>
</dbReference>
<dbReference type="SUPFAM" id="SSF55874">
    <property type="entry name" value="ATPase domain of HSP90 chaperone/DNA topoisomerase II/histidine kinase"/>
    <property type="match status" value="1"/>
</dbReference>
<dbReference type="Proteomes" id="UP000613266">
    <property type="component" value="Unassembled WGS sequence"/>
</dbReference>
<evidence type="ECO:0000259" key="18">
    <source>
        <dbReference type="PROSITE" id="PS50112"/>
    </source>
</evidence>
<feature type="domain" description="Histidine kinase" evidence="16">
    <location>
        <begin position="422"/>
        <end position="641"/>
    </location>
</feature>
<feature type="domain" description="HPt" evidence="20">
    <location>
        <begin position="951"/>
        <end position="1044"/>
    </location>
</feature>
<dbReference type="SUPFAM" id="SSF52172">
    <property type="entry name" value="CheY-like"/>
    <property type="match status" value="2"/>
</dbReference>
<dbReference type="InterPro" id="IPR003661">
    <property type="entry name" value="HisK_dim/P_dom"/>
</dbReference>
<dbReference type="InterPro" id="IPR035965">
    <property type="entry name" value="PAS-like_dom_sf"/>
</dbReference>
<feature type="domain" description="PAC" evidence="19">
    <location>
        <begin position="227"/>
        <end position="279"/>
    </location>
</feature>
<dbReference type="PANTHER" id="PTHR45339:SF1">
    <property type="entry name" value="HYBRID SIGNAL TRANSDUCTION HISTIDINE KINASE J"/>
    <property type="match status" value="1"/>
</dbReference>
<dbReference type="AlphaFoldDB" id="A0A931NIP3"/>